<evidence type="ECO:0000313" key="10">
    <source>
        <dbReference type="EMBL" id="KAB0794829.1"/>
    </source>
</evidence>
<evidence type="ECO:0000256" key="6">
    <source>
        <dbReference type="ARBA" id="ARBA00022989"/>
    </source>
</evidence>
<dbReference type="PROSITE" id="PS00216">
    <property type="entry name" value="SUGAR_TRANSPORT_1"/>
    <property type="match status" value="2"/>
</dbReference>
<dbReference type="Proteomes" id="UP000327044">
    <property type="component" value="Unassembled WGS sequence"/>
</dbReference>
<protein>
    <recommendedName>
        <fullName evidence="9">Major facilitator superfamily (MFS) profile domain-containing protein</fullName>
    </recommendedName>
</protein>
<dbReference type="OrthoDB" id="6133115at2759"/>
<feature type="transmembrane region" description="Helical" evidence="8">
    <location>
        <begin position="86"/>
        <end position="104"/>
    </location>
</feature>
<dbReference type="Pfam" id="PF00083">
    <property type="entry name" value="Sugar_tr"/>
    <property type="match status" value="1"/>
</dbReference>
<organism evidence="10 11">
    <name type="scientific">Photinus pyralis</name>
    <name type="common">Common eastern firefly</name>
    <name type="synonym">Lampyris pyralis</name>
    <dbReference type="NCBI Taxonomy" id="7054"/>
    <lineage>
        <taxon>Eukaryota</taxon>
        <taxon>Metazoa</taxon>
        <taxon>Ecdysozoa</taxon>
        <taxon>Arthropoda</taxon>
        <taxon>Hexapoda</taxon>
        <taxon>Insecta</taxon>
        <taxon>Pterygota</taxon>
        <taxon>Neoptera</taxon>
        <taxon>Endopterygota</taxon>
        <taxon>Coleoptera</taxon>
        <taxon>Polyphaga</taxon>
        <taxon>Elateriformia</taxon>
        <taxon>Elateroidea</taxon>
        <taxon>Lampyridae</taxon>
        <taxon>Lampyrinae</taxon>
        <taxon>Photinus</taxon>
    </lineage>
</organism>
<feature type="transmembrane region" description="Helical" evidence="8">
    <location>
        <begin position="141"/>
        <end position="163"/>
    </location>
</feature>
<keyword evidence="6 8" id="KW-1133">Transmembrane helix</keyword>
<evidence type="ECO:0000256" key="5">
    <source>
        <dbReference type="ARBA" id="ARBA00022692"/>
    </source>
</evidence>
<feature type="transmembrane region" description="Helical" evidence="8">
    <location>
        <begin position="169"/>
        <end position="190"/>
    </location>
</feature>
<keyword evidence="11" id="KW-1185">Reference proteome</keyword>
<sequence>MYCHSYYNKRYLYQYMATLAGCIAVMSSGINLGWTSPYLPEILNGTYPDISMTSDEGSWCAIMPLIGAIPGALLTMLAVDRIGRKITVLIMAPVTFGAFVWLAFSKSGVVISVLRFIIGSVEGGLYTALPMYLGEISDSEVRGILTASMGLFSILGALFINVLGFHYTIFESSLACACVPLLHFLSFVWMPESPYYYIKKGNKTAAETSLKIFRNAESVAEELDEMVKAVTRQESESKAKFTDLVTIKSNRRAVVIYLIINFARKFSGKNPIGFYTLDIFRLADGDLSEYTSVVIFIGVEVCAAMIGILVIDRLGRRPLVIASIAVCGVTLGLMGTYFLLKDAVASYITHLRWLPLTSLVLYNTFYTLGLELAQTTYLGELFPTNIKAIALGLADVVSVINGAIVSKIFQLIADNFGIHYSFYVLSLACLTALILSVIYVIETKNKTLEEIQLCLVKGSSIQKRKSPN</sequence>
<feature type="transmembrane region" description="Helical" evidence="8">
    <location>
        <begin position="421"/>
        <end position="441"/>
    </location>
</feature>
<evidence type="ECO:0000256" key="7">
    <source>
        <dbReference type="ARBA" id="ARBA00023136"/>
    </source>
</evidence>
<feature type="transmembrane region" description="Helical" evidence="8">
    <location>
        <begin position="61"/>
        <end position="79"/>
    </location>
</feature>
<feature type="transmembrane region" description="Helical" evidence="8">
    <location>
        <begin position="317"/>
        <end position="339"/>
    </location>
</feature>
<evidence type="ECO:0000313" key="11">
    <source>
        <dbReference type="Proteomes" id="UP000327044"/>
    </source>
</evidence>
<dbReference type="Gene3D" id="1.20.1250.20">
    <property type="entry name" value="MFS general substrate transporter like domains"/>
    <property type="match status" value="1"/>
</dbReference>
<keyword evidence="4" id="KW-0762">Sugar transport</keyword>
<dbReference type="PANTHER" id="PTHR48021">
    <property type="match status" value="1"/>
</dbReference>
<dbReference type="InterPro" id="IPR005828">
    <property type="entry name" value="MFS_sugar_transport-like"/>
</dbReference>
<evidence type="ECO:0000256" key="2">
    <source>
        <dbReference type="ARBA" id="ARBA00022448"/>
    </source>
</evidence>
<dbReference type="InterPro" id="IPR020846">
    <property type="entry name" value="MFS_dom"/>
</dbReference>
<dbReference type="FunFam" id="1.20.1250.20:FF:000218">
    <property type="entry name" value="facilitated trehalose transporter Tret1"/>
    <property type="match status" value="1"/>
</dbReference>
<dbReference type="SUPFAM" id="SSF103473">
    <property type="entry name" value="MFS general substrate transporter"/>
    <property type="match status" value="1"/>
</dbReference>
<dbReference type="EMBL" id="VVIM01000008">
    <property type="protein sequence ID" value="KAB0794829.1"/>
    <property type="molecule type" value="Genomic_DNA"/>
</dbReference>
<accession>A0A5N4AC10</accession>
<feature type="domain" description="Major facilitator superfamily (MFS) profile" evidence="9">
    <location>
        <begin position="17"/>
        <end position="444"/>
    </location>
</feature>
<proteinExistence type="predicted"/>
<gene>
    <name evidence="10" type="ORF">PPYR_11668</name>
</gene>
<dbReference type="PROSITE" id="PS50850">
    <property type="entry name" value="MFS"/>
    <property type="match status" value="1"/>
</dbReference>
<evidence type="ECO:0000256" key="3">
    <source>
        <dbReference type="ARBA" id="ARBA00022475"/>
    </source>
</evidence>
<evidence type="ECO:0000256" key="4">
    <source>
        <dbReference type="ARBA" id="ARBA00022597"/>
    </source>
</evidence>
<dbReference type="GO" id="GO:0022857">
    <property type="term" value="F:transmembrane transporter activity"/>
    <property type="evidence" value="ECO:0007669"/>
    <property type="project" value="InterPro"/>
</dbReference>
<comment type="caution">
    <text evidence="10">The sequence shown here is derived from an EMBL/GenBank/DDBJ whole genome shotgun (WGS) entry which is preliminary data.</text>
</comment>
<feature type="transmembrane region" description="Helical" evidence="8">
    <location>
        <begin position="12"/>
        <end position="34"/>
    </location>
</feature>
<keyword evidence="3" id="KW-1003">Cell membrane</keyword>
<feature type="transmembrane region" description="Helical" evidence="8">
    <location>
        <begin position="290"/>
        <end position="311"/>
    </location>
</feature>
<dbReference type="PANTHER" id="PTHR48021:SF46">
    <property type="entry name" value="MAJOR FACILITATOR SUPERFAMILY (MFS) PROFILE DOMAIN-CONTAINING PROTEIN"/>
    <property type="match status" value="1"/>
</dbReference>
<name>A0A5N4AC10_PHOPY</name>
<evidence type="ECO:0000256" key="1">
    <source>
        <dbReference type="ARBA" id="ARBA00004651"/>
    </source>
</evidence>
<evidence type="ECO:0000259" key="9">
    <source>
        <dbReference type="PROSITE" id="PS50850"/>
    </source>
</evidence>
<feature type="transmembrane region" description="Helical" evidence="8">
    <location>
        <begin position="351"/>
        <end position="368"/>
    </location>
</feature>
<dbReference type="InterPro" id="IPR036259">
    <property type="entry name" value="MFS_trans_sf"/>
</dbReference>
<dbReference type="InParanoid" id="A0A5N4AC10"/>
<dbReference type="InterPro" id="IPR050549">
    <property type="entry name" value="MFS_Trehalose_Transporter"/>
</dbReference>
<keyword evidence="2" id="KW-0813">Transport</keyword>
<dbReference type="GO" id="GO:0005886">
    <property type="term" value="C:plasma membrane"/>
    <property type="evidence" value="ECO:0007669"/>
    <property type="project" value="UniProtKB-SubCell"/>
</dbReference>
<evidence type="ECO:0000256" key="8">
    <source>
        <dbReference type="SAM" id="Phobius"/>
    </source>
</evidence>
<reference evidence="10 11" key="1">
    <citation type="journal article" date="2018" name="Elife">
        <title>Firefly genomes illuminate parallel origins of bioluminescence in beetles.</title>
        <authorList>
            <person name="Fallon T.R."/>
            <person name="Lower S.E."/>
            <person name="Chang C.H."/>
            <person name="Bessho-Uehara M."/>
            <person name="Martin G.J."/>
            <person name="Bewick A.J."/>
            <person name="Behringer M."/>
            <person name="Debat H.J."/>
            <person name="Wong I."/>
            <person name="Day J.C."/>
            <person name="Suvorov A."/>
            <person name="Silva C.J."/>
            <person name="Stanger-Hall K.F."/>
            <person name="Hall D.W."/>
            <person name="Schmitz R.J."/>
            <person name="Nelson D.R."/>
            <person name="Lewis S.M."/>
            <person name="Shigenobu S."/>
            <person name="Bybee S.M."/>
            <person name="Larracuente A.M."/>
            <person name="Oba Y."/>
            <person name="Weng J.K."/>
        </authorList>
    </citation>
    <scope>NUCLEOTIDE SEQUENCE [LARGE SCALE GENOMIC DNA]</scope>
    <source>
        <strain evidence="10">1611_PpyrPB1</strain>
        <tissue evidence="10">Whole body</tissue>
    </source>
</reference>
<keyword evidence="5 8" id="KW-0812">Transmembrane</keyword>
<comment type="subcellular location">
    <subcellularLocation>
        <location evidence="1">Cell membrane</location>
        <topology evidence="1">Multi-pass membrane protein</topology>
    </subcellularLocation>
</comment>
<dbReference type="InterPro" id="IPR005829">
    <property type="entry name" value="Sugar_transporter_CS"/>
</dbReference>
<feature type="transmembrane region" description="Helical" evidence="8">
    <location>
        <begin position="388"/>
        <end position="409"/>
    </location>
</feature>
<keyword evidence="7 8" id="KW-0472">Membrane</keyword>
<dbReference type="AlphaFoldDB" id="A0A5N4AC10"/>